<proteinExistence type="predicted"/>
<keyword evidence="2" id="KW-1185">Reference proteome</keyword>
<reference evidence="1 2" key="1">
    <citation type="journal article" date="2019" name="Genome Biol. Evol.">
        <title>Insights into the evolution of the New World diploid cottons (Gossypium, subgenus Houzingenia) based on genome sequencing.</title>
        <authorList>
            <person name="Grover C.E."/>
            <person name="Arick M.A. 2nd"/>
            <person name="Thrash A."/>
            <person name="Conover J.L."/>
            <person name="Sanders W.S."/>
            <person name="Peterson D.G."/>
            <person name="Frelichowski J.E."/>
            <person name="Scheffler J.A."/>
            <person name="Scheffler B.E."/>
            <person name="Wendel J.F."/>
        </authorList>
    </citation>
    <scope>NUCLEOTIDE SEQUENCE [LARGE SCALE GENOMIC DNA]</scope>
    <source>
        <strain evidence="1">5</strain>
        <tissue evidence="1">Leaf</tissue>
    </source>
</reference>
<protein>
    <submittedName>
        <fullName evidence="1">Uncharacterized protein</fullName>
    </submittedName>
</protein>
<dbReference type="OrthoDB" id="1743754at2759"/>
<dbReference type="EMBL" id="JABEZY010000006">
    <property type="protein sequence ID" value="MBA0739910.1"/>
    <property type="molecule type" value="Genomic_DNA"/>
</dbReference>
<evidence type="ECO:0000313" key="1">
    <source>
        <dbReference type="EMBL" id="MBA0739910.1"/>
    </source>
</evidence>
<accession>A0A7J9BUP9</accession>
<comment type="caution">
    <text evidence="1">The sequence shown here is derived from an EMBL/GenBank/DDBJ whole genome shotgun (WGS) entry which is preliminary data.</text>
</comment>
<sequence length="87" mass="10003">MKACIKSTNEKASHSLLIGWQTSMIETEAKRTLIFELEWTTNEECLDNVNSKALYVIFCGIDLQELKRISKSIIAKEAWDILQTTHE</sequence>
<dbReference type="Proteomes" id="UP000593579">
    <property type="component" value="Unassembled WGS sequence"/>
</dbReference>
<organism evidence="1 2">
    <name type="scientific">Gossypium gossypioides</name>
    <name type="common">Mexican cotton</name>
    <name type="synonym">Selera gossypioides</name>
    <dbReference type="NCBI Taxonomy" id="34282"/>
    <lineage>
        <taxon>Eukaryota</taxon>
        <taxon>Viridiplantae</taxon>
        <taxon>Streptophyta</taxon>
        <taxon>Embryophyta</taxon>
        <taxon>Tracheophyta</taxon>
        <taxon>Spermatophyta</taxon>
        <taxon>Magnoliopsida</taxon>
        <taxon>eudicotyledons</taxon>
        <taxon>Gunneridae</taxon>
        <taxon>Pentapetalae</taxon>
        <taxon>rosids</taxon>
        <taxon>malvids</taxon>
        <taxon>Malvales</taxon>
        <taxon>Malvaceae</taxon>
        <taxon>Malvoideae</taxon>
        <taxon>Gossypium</taxon>
    </lineage>
</organism>
<dbReference type="AlphaFoldDB" id="A0A7J9BUP9"/>
<gene>
    <name evidence="1" type="ORF">Gogos_013137</name>
</gene>
<name>A0A7J9BUP9_GOSGO</name>
<evidence type="ECO:0000313" key="2">
    <source>
        <dbReference type="Proteomes" id="UP000593579"/>
    </source>
</evidence>